<gene>
    <name evidence="3" type="ORF">SAMN04487995_3082</name>
</gene>
<dbReference type="OrthoDB" id="616241at2"/>
<name>A0A1H6VKZ1_9BACT</name>
<dbReference type="Gene3D" id="3.40.30.10">
    <property type="entry name" value="Glutaredoxin"/>
    <property type="match status" value="1"/>
</dbReference>
<dbReference type="InterPro" id="IPR050553">
    <property type="entry name" value="Thioredoxin_ResA/DsbE_sf"/>
</dbReference>
<dbReference type="Pfam" id="PF00578">
    <property type="entry name" value="AhpC-TSA"/>
    <property type="match status" value="1"/>
</dbReference>
<dbReference type="GO" id="GO:0016491">
    <property type="term" value="F:oxidoreductase activity"/>
    <property type="evidence" value="ECO:0007669"/>
    <property type="project" value="InterPro"/>
</dbReference>
<dbReference type="Proteomes" id="UP000199532">
    <property type="component" value="Unassembled WGS sequence"/>
</dbReference>
<sequence length="438" mass="48349">MKINNQIKAVAFAGVTIFSSLANAAENPGAKSPKQGIWRGEFVISETHIPFNFEYNAKDKEHPVLTLLNGSRRDDFKVTKLSGDSIFVKMNTYDAALVANVESDGKITGEYRSLVPGFRGSSLPFSAEYGKDYRFVEKGKEQPTKHNLSGKWDLQVLSKAKMPDNVALLKQEGNKLTGVIMSTVGDSRELEGVVQGDEFVLSHFSGPNPRVYKGKINDDGSISGVISSGIYDNTKFEGSKNEQAALPDPYKLTHLKEGYSKLDFTLPDLNGNPVSLSDDKYKGKVVIVEIVGTWCPNCTDQTAFLSPWFKANKARGVEAIAIGFEQKDDLEYAKYTLGTLKKKYGIEYDILFGGIADKKVASDKLPALNRMMAFPTTILIDRKGDVRQIHTGYTGEVTGQYFKDYVAKWNKDLDELLAEPVPATFTSLNKNSEVKGSK</sequence>
<evidence type="ECO:0000256" key="1">
    <source>
        <dbReference type="SAM" id="SignalP"/>
    </source>
</evidence>
<accession>A0A1H6VKZ1</accession>
<keyword evidence="1" id="KW-0732">Signal</keyword>
<proteinExistence type="predicted"/>
<evidence type="ECO:0000313" key="4">
    <source>
        <dbReference type="Proteomes" id="UP000199532"/>
    </source>
</evidence>
<dbReference type="SUPFAM" id="SSF52833">
    <property type="entry name" value="Thioredoxin-like"/>
    <property type="match status" value="1"/>
</dbReference>
<evidence type="ECO:0000313" key="3">
    <source>
        <dbReference type="EMBL" id="SEJ02357.1"/>
    </source>
</evidence>
<dbReference type="GO" id="GO:0016209">
    <property type="term" value="F:antioxidant activity"/>
    <property type="evidence" value="ECO:0007669"/>
    <property type="project" value="InterPro"/>
</dbReference>
<dbReference type="InterPro" id="IPR013766">
    <property type="entry name" value="Thioredoxin_domain"/>
</dbReference>
<dbReference type="InterPro" id="IPR036249">
    <property type="entry name" value="Thioredoxin-like_sf"/>
</dbReference>
<feature type="chain" id="PRO_5011582070" evidence="1">
    <location>
        <begin position="25"/>
        <end position="438"/>
    </location>
</feature>
<dbReference type="PANTHER" id="PTHR42852">
    <property type="entry name" value="THIOL:DISULFIDE INTERCHANGE PROTEIN DSBE"/>
    <property type="match status" value="1"/>
</dbReference>
<dbReference type="PROSITE" id="PS51352">
    <property type="entry name" value="THIOREDOXIN_2"/>
    <property type="match status" value="1"/>
</dbReference>
<dbReference type="AlphaFoldDB" id="A0A1H6VKZ1"/>
<evidence type="ECO:0000259" key="2">
    <source>
        <dbReference type="PROSITE" id="PS51352"/>
    </source>
</evidence>
<organism evidence="3 4">
    <name type="scientific">Dyadobacter koreensis</name>
    <dbReference type="NCBI Taxonomy" id="408657"/>
    <lineage>
        <taxon>Bacteria</taxon>
        <taxon>Pseudomonadati</taxon>
        <taxon>Bacteroidota</taxon>
        <taxon>Cytophagia</taxon>
        <taxon>Cytophagales</taxon>
        <taxon>Spirosomataceae</taxon>
        <taxon>Dyadobacter</taxon>
    </lineage>
</organism>
<keyword evidence="4" id="KW-1185">Reference proteome</keyword>
<dbReference type="InterPro" id="IPR000866">
    <property type="entry name" value="AhpC/TSA"/>
</dbReference>
<feature type="domain" description="Thioredoxin" evidence="2">
    <location>
        <begin position="255"/>
        <end position="411"/>
    </location>
</feature>
<dbReference type="PANTHER" id="PTHR42852:SF13">
    <property type="entry name" value="PROTEIN DIPZ"/>
    <property type="match status" value="1"/>
</dbReference>
<feature type="signal peptide" evidence="1">
    <location>
        <begin position="1"/>
        <end position="24"/>
    </location>
</feature>
<dbReference type="CDD" id="cd02966">
    <property type="entry name" value="TlpA_like_family"/>
    <property type="match status" value="1"/>
</dbReference>
<dbReference type="STRING" id="408657.SAMN04487995_3082"/>
<dbReference type="EMBL" id="FNXY01000004">
    <property type="protein sequence ID" value="SEJ02357.1"/>
    <property type="molecule type" value="Genomic_DNA"/>
</dbReference>
<dbReference type="RefSeq" id="WP_090336295.1">
    <property type="nucleotide sequence ID" value="NZ_FNXY01000004.1"/>
</dbReference>
<protein>
    <submittedName>
        <fullName evidence="3">Peroxiredoxin</fullName>
    </submittedName>
</protein>
<reference evidence="3 4" key="1">
    <citation type="submission" date="2016-10" db="EMBL/GenBank/DDBJ databases">
        <authorList>
            <person name="de Groot N.N."/>
        </authorList>
    </citation>
    <scope>NUCLEOTIDE SEQUENCE [LARGE SCALE GENOMIC DNA]</scope>
    <source>
        <strain evidence="3 4">DSM 19938</strain>
    </source>
</reference>